<evidence type="ECO:0000313" key="2">
    <source>
        <dbReference type="Proteomes" id="UP000005237"/>
    </source>
</evidence>
<reference evidence="2" key="1">
    <citation type="submission" date="2010-08" db="EMBL/GenBank/DDBJ databases">
        <authorList>
            <consortium name="Caenorhabditis japonica Sequencing Consortium"/>
            <person name="Wilson R.K."/>
        </authorList>
    </citation>
    <scope>NUCLEOTIDE SEQUENCE [LARGE SCALE GENOMIC DNA]</scope>
    <source>
        <strain evidence="2">DF5081</strain>
    </source>
</reference>
<protein>
    <submittedName>
        <fullName evidence="1">Uncharacterized protein</fullName>
    </submittedName>
</protein>
<keyword evidence="2" id="KW-1185">Reference proteome</keyword>
<proteinExistence type="predicted"/>
<name>A0A8R1IYT7_CAEJA</name>
<dbReference type="AlphaFoldDB" id="A0A8R1IYT7"/>
<reference evidence="1" key="2">
    <citation type="submission" date="2022-06" db="UniProtKB">
        <authorList>
            <consortium name="EnsemblMetazoa"/>
        </authorList>
    </citation>
    <scope>IDENTIFICATION</scope>
    <source>
        <strain evidence="1">DF5081</strain>
    </source>
</reference>
<accession>A0A8R1IYT7</accession>
<dbReference type="Proteomes" id="UP000005237">
    <property type="component" value="Unassembled WGS sequence"/>
</dbReference>
<evidence type="ECO:0000313" key="1">
    <source>
        <dbReference type="EnsemblMetazoa" id="CJA41101.1"/>
    </source>
</evidence>
<dbReference type="EnsemblMetazoa" id="CJA41101.1">
    <property type="protein sequence ID" value="CJA41101.1"/>
    <property type="gene ID" value="WBGene00216949"/>
</dbReference>
<sequence>MYNASSTVLKMGYFRFFRGISALLQAEASGIQYMLQFDDWCKTLSTRVLRQPSKRVEKQDTWLVWEDDRKIHQQVCDKYLQAEAVLMNIYRTARKADYYAHVYSSPETNRRNLYPEIDPKVFETTASEF</sequence>
<organism evidence="1 2">
    <name type="scientific">Caenorhabditis japonica</name>
    <dbReference type="NCBI Taxonomy" id="281687"/>
    <lineage>
        <taxon>Eukaryota</taxon>
        <taxon>Metazoa</taxon>
        <taxon>Ecdysozoa</taxon>
        <taxon>Nematoda</taxon>
        <taxon>Chromadorea</taxon>
        <taxon>Rhabditida</taxon>
        <taxon>Rhabditina</taxon>
        <taxon>Rhabditomorpha</taxon>
        <taxon>Rhabditoidea</taxon>
        <taxon>Rhabditidae</taxon>
        <taxon>Peloderinae</taxon>
        <taxon>Caenorhabditis</taxon>
    </lineage>
</organism>